<keyword evidence="2" id="KW-0472">Membrane</keyword>
<keyword evidence="2" id="KW-0812">Transmembrane</keyword>
<dbReference type="STRING" id="1314783.A0A165TZE9"/>
<evidence type="ECO:0000313" key="4">
    <source>
        <dbReference type="Proteomes" id="UP000076727"/>
    </source>
</evidence>
<evidence type="ECO:0000313" key="3">
    <source>
        <dbReference type="EMBL" id="KZT74176.1"/>
    </source>
</evidence>
<feature type="region of interest" description="Disordered" evidence="1">
    <location>
        <begin position="247"/>
        <end position="297"/>
    </location>
</feature>
<evidence type="ECO:0000256" key="2">
    <source>
        <dbReference type="SAM" id="Phobius"/>
    </source>
</evidence>
<keyword evidence="4" id="KW-1185">Reference proteome</keyword>
<sequence>MLHTYSCSPRFEDGQGISQSSSSSQAQTSSTQTSSSQASSQSTTSESSSSSTGATANSSTSEPGTTSSSISPSSGLSSNQPTTSSSSTGTQKSDPAPGATSSSSISVGNTPLPGDIATGTSHANVGAITGAAVGGSIALLALLIIAILYARRKKRAAATITPNVLRKSEYDRPVVDISNNDDYTSPSSKPSTCVTKLRVGNVPRRSRPFVVIPDSRAIRCRTLPSPVVQSANSDVSTANLLGTLSAAGSTSTEVDARSTMRQTVRQSSGDYLRDGERTDTPSAHGHGDQSSEGQAHRARALRALEGEGTSSSGKASSTWQTQLQTLRQEMAQEIARLREQTEAIAMVPPPAYV</sequence>
<feature type="region of interest" description="Disordered" evidence="1">
    <location>
        <begin position="1"/>
        <end position="114"/>
    </location>
</feature>
<dbReference type="EMBL" id="KV429034">
    <property type="protein sequence ID" value="KZT74176.1"/>
    <property type="molecule type" value="Genomic_DNA"/>
</dbReference>
<evidence type="ECO:0000256" key="1">
    <source>
        <dbReference type="SAM" id="MobiDB-lite"/>
    </source>
</evidence>
<name>A0A165TZE9_9APHY</name>
<feature type="compositionally biased region" description="Polar residues" evidence="1">
    <location>
        <begin position="99"/>
        <end position="109"/>
    </location>
</feature>
<feature type="transmembrane region" description="Helical" evidence="2">
    <location>
        <begin position="125"/>
        <end position="150"/>
    </location>
</feature>
<dbReference type="Proteomes" id="UP000076727">
    <property type="component" value="Unassembled WGS sequence"/>
</dbReference>
<dbReference type="AlphaFoldDB" id="A0A165TZE9"/>
<organism evidence="3 4">
    <name type="scientific">Daedalea quercina L-15889</name>
    <dbReference type="NCBI Taxonomy" id="1314783"/>
    <lineage>
        <taxon>Eukaryota</taxon>
        <taxon>Fungi</taxon>
        <taxon>Dikarya</taxon>
        <taxon>Basidiomycota</taxon>
        <taxon>Agaricomycotina</taxon>
        <taxon>Agaricomycetes</taxon>
        <taxon>Polyporales</taxon>
        <taxon>Fomitopsis</taxon>
    </lineage>
</organism>
<feature type="compositionally biased region" description="Polar residues" evidence="1">
    <location>
        <begin position="247"/>
        <end position="269"/>
    </location>
</feature>
<protein>
    <recommendedName>
        <fullName evidence="5">REJ domain-containing protein</fullName>
    </recommendedName>
</protein>
<feature type="compositionally biased region" description="Low complexity" evidence="1">
    <location>
        <begin position="18"/>
        <end position="93"/>
    </location>
</feature>
<proteinExistence type="predicted"/>
<feature type="compositionally biased region" description="Basic and acidic residues" evidence="1">
    <location>
        <begin position="271"/>
        <end position="289"/>
    </location>
</feature>
<reference evidence="3 4" key="1">
    <citation type="journal article" date="2016" name="Mol. Biol. Evol.">
        <title>Comparative Genomics of Early-Diverging Mushroom-Forming Fungi Provides Insights into the Origins of Lignocellulose Decay Capabilities.</title>
        <authorList>
            <person name="Nagy L.G."/>
            <person name="Riley R."/>
            <person name="Tritt A."/>
            <person name="Adam C."/>
            <person name="Daum C."/>
            <person name="Floudas D."/>
            <person name="Sun H."/>
            <person name="Yadav J.S."/>
            <person name="Pangilinan J."/>
            <person name="Larsson K.H."/>
            <person name="Matsuura K."/>
            <person name="Barry K."/>
            <person name="Labutti K."/>
            <person name="Kuo R."/>
            <person name="Ohm R.A."/>
            <person name="Bhattacharya S.S."/>
            <person name="Shirouzu T."/>
            <person name="Yoshinaga Y."/>
            <person name="Martin F.M."/>
            <person name="Grigoriev I.V."/>
            <person name="Hibbett D.S."/>
        </authorList>
    </citation>
    <scope>NUCLEOTIDE SEQUENCE [LARGE SCALE GENOMIC DNA]</scope>
    <source>
        <strain evidence="3 4">L-15889</strain>
    </source>
</reference>
<evidence type="ECO:0008006" key="5">
    <source>
        <dbReference type="Google" id="ProtNLM"/>
    </source>
</evidence>
<gene>
    <name evidence="3" type="ORF">DAEQUDRAFT_293038</name>
</gene>
<keyword evidence="2" id="KW-1133">Transmembrane helix</keyword>
<accession>A0A165TZE9</accession>